<dbReference type="EMBL" id="JAZBJZ010000008">
    <property type="protein sequence ID" value="MEE3715815.1"/>
    <property type="molecule type" value="Genomic_DNA"/>
</dbReference>
<dbReference type="PANTHER" id="PTHR30269">
    <property type="entry name" value="TRANSMEMBRANE PROTEIN YFCA"/>
    <property type="match status" value="1"/>
</dbReference>
<organism evidence="9 10">
    <name type="scientific">Tumidithrix elongata BACA0141</name>
    <dbReference type="NCBI Taxonomy" id="2716417"/>
    <lineage>
        <taxon>Bacteria</taxon>
        <taxon>Bacillati</taxon>
        <taxon>Cyanobacteriota</taxon>
        <taxon>Cyanophyceae</taxon>
        <taxon>Pseudanabaenales</taxon>
        <taxon>Pseudanabaenaceae</taxon>
        <taxon>Tumidithrix</taxon>
        <taxon>Tumidithrix elongata</taxon>
    </lineage>
</organism>
<comment type="caution">
    <text evidence="9">The sequence shown here is derived from an EMBL/GenBank/DDBJ whole genome shotgun (WGS) entry which is preliminary data.</text>
</comment>
<dbReference type="InterPro" id="IPR052017">
    <property type="entry name" value="TSUP"/>
</dbReference>
<feature type="transmembrane region" description="Helical" evidence="8">
    <location>
        <begin position="12"/>
        <end position="30"/>
    </location>
</feature>
<feature type="transmembrane region" description="Helical" evidence="8">
    <location>
        <begin position="82"/>
        <end position="102"/>
    </location>
</feature>
<dbReference type="GO" id="GO:0005886">
    <property type="term" value="C:plasma membrane"/>
    <property type="evidence" value="ECO:0007669"/>
    <property type="project" value="UniProtKB-SubCell"/>
</dbReference>
<dbReference type="Proteomes" id="UP001333818">
    <property type="component" value="Unassembled WGS sequence"/>
</dbReference>
<evidence type="ECO:0000313" key="10">
    <source>
        <dbReference type="Proteomes" id="UP001333818"/>
    </source>
</evidence>
<evidence type="ECO:0000256" key="4">
    <source>
        <dbReference type="ARBA" id="ARBA00022475"/>
    </source>
</evidence>
<keyword evidence="3" id="KW-0813">Transport</keyword>
<comment type="similarity">
    <text evidence="2 8">Belongs to the 4-toluene sulfonate uptake permease (TSUP) (TC 2.A.102) family.</text>
</comment>
<feature type="transmembrane region" description="Helical" evidence="8">
    <location>
        <begin position="153"/>
        <end position="178"/>
    </location>
</feature>
<proteinExistence type="inferred from homology"/>
<keyword evidence="7 8" id="KW-0472">Membrane</keyword>
<gene>
    <name evidence="9" type="ORF">V2H45_03530</name>
</gene>
<dbReference type="InterPro" id="IPR002781">
    <property type="entry name" value="TM_pro_TauE-like"/>
</dbReference>
<comment type="subcellular location">
    <subcellularLocation>
        <location evidence="1 8">Cell membrane</location>
        <topology evidence="1 8">Multi-pass membrane protein</topology>
    </subcellularLocation>
</comment>
<evidence type="ECO:0000256" key="8">
    <source>
        <dbReference type="RuleBase" id="RU363041"/>
    </source>
</evidence>
<evidence type="ECO:0000256" key="2">
    <source>
        <dbReference type="ARBA" id="ARBA00009142"/>
    </source>
</evidence>
<reference evidence="9" key="1">
    <citation type="submission" date="2024-01" db="EMBL/GenBank/DDBJ databases">
        <title>Bank of Algae and Cyanobacteria of the Azores (BACA) strain genomes.</title>
        <authorList>
            <person name="Luz R."/>
            <person name="Cordeiro R."/>
            <person name="Fonseca A."/>
            <person name="Goncalves V."/>
        </authorList>
    </citation>
    <scope>NUCLEOTIDE SEQUENCE</scope>
    <source>
        <strain evidence="9">BACA0141</strain>
    </source>
</reference>
<accession>A0AAW9PXX3</accession>
<dbReference type="Pfam" id="PF01925">
    <property type="entry name" value="TauE"/>
    <property type="match status" value="1"/>
</dbReference>
<evidence type="ECO:0000256" key="3">
    <source>
        <dbReference type="ARBA" id="ARBA00022448"/>
    </source>
</evidence>
<evidence type="ECO:0000256" key="1">
    <source>
        <dbReference type="ARBA" id="ARBA00004651"/>
    </source>
</evidence>
<keyword evidence="4 8" id="KW-1003">Cell membrane</keyword>
<evidence type="ECO:0000256" key="5">
    <source>
        <dbReference type="ARBA" id="ARBA00022692"/>
    </source>
</evidence>
<protein>
    <recommendedName>
        <fullName evidence="8">Probable membrane transporter protein</fullName>
    </recommendedName>
</protein>
<evidence type="ECO:0000256" key="6">
    <source>
        <dbReference type="ARBA" id="ARBA00022989"/>
    </source>
</evidence>
<feature type="transmembrane region" description="Helical" evidence="8">
    <location>
        <begin position="217"/>
        <end position="235"/>
    </location>
</feature>
<evidence type="ECO:0000256" key="7">
    <source>
        <dbReference type="ARBA" id="ARBA00023136"/>
    </source>
</evidence>
<feature type="transmembrane region" description="Helical" evidence="8">
    <location>
        <begin position="242"/>
        <end position="260"/>
    </location>
</feature>
<sequence length="262" mass="27280">MIAIDPPTLTPLNSIFLFGTAFLGGGLNAVAGGGSFITFPTLIFTGVLPIAANATNNTAMWVAGLASAGAYRKDLDMQGRSILILSITSLVGGILGAIALLFTSPDVFKKLIPYLLLLATLVFIFGESIKARIQALSQKSSSEPPSLLSLVVAQLAIAIYGGFFGAGIGILMLATLTLSGIKNIHAMNALKAFLATCINGIAIVPFIFAGVIVWPQALLMAVGGSLGGYIIARFARKIQPAIVRRFVAIVAVSMTAYFFILG</sequence>
<feature type="transmembrane region" description="Helical" evidence="8">
    <location>
        <begin position="114"/>
        <end position="133"/>
    </location>
</feature>
<dbReference type="PANTHER" id="PTHR30269:SF0">
    <property type="entry name" value="MEMBRANE TRANSPORTER PROTEIN YFCA-RELATED"/>
    <property type="match status" value="1"/>
</dbReference>
<keyword evidence="10" id="KW-1185">Reference proteome</keyword>
<feature type="transmembrane region" description="Helical" evidence="8">
    <location>
        <begin position="190"/>
        <end position="211"/>
    </location>
</feature>
<dbReference type="AlphaFoldDB" id="A0AAW9PXX3"/>
<evidence type="ECO:0000313" key="9">
    <source>
        <dbReference type="EMBL" id="MEE3715815.1"/>
    </source>
</evidence>
<dbReference type="RefSeq" id="WP_330482239.1">
    <property type="nucleotide sequence ID" value="NZ_JAZBJZ010000008.1"/>
</dbReference>
<keyword evidence="5 8" id="KW-0812">Transmembrane</keyword>
<feature type="transmembrane region" description="Helical" evidence="8">
    <location>
        <begin position="42"/>
        <end position="62"/>
    </location>
</feature>
<keyword evidence="6 8" id="KW-1133">Transmembrane helix</keyword>
<name>A0AAW9PXX3_9CYAN</name>